<proteinExistence type="predicted"/>
<organism evidence="1 2">
    <name type="scientific">Monilinia fructicola</name>
    <name type="common">Brown rot fungus</name>
    <name type="synonym">Ciboria fructicola</name>
    <dbReference type="NCBI Taxonomy" id="38448"/>
    <lineage>
        <taxon>Eukaryota</taxon>
        <taxon>Fungi</taxon>
        <taxon>Dikarya</taxon>
        <taxon>Ascomycota</taxon>
        <taxon>Pezizomycotina</taxon>
        <taxon>Leotiomycetes</taxon>
        <taxon>Helotiales</taxon>
        <taxon>Sclerotiniaceae</taxon>
        <taxon>Monilinia</taxon>
    </lineage>
</organism>
<dbReference type="EMBL" id="VICG01000001">
    <property type="protein sequence ID" value="KAA8576899.1"/>
    <property type="molecule type" value="Genomic_DNA"/>
</dbReference>
<dbReference type="VEuPathDB" id="FungiDB:MFRU_014g00350"/>
<dbReference type="Proteomes" id="UP000322873">
    <property type="component" value="Unassembled WGS sequence"/>
</dbReference>
<comment type="caution">
    <text evidence="1">The sequence shown here is derived from an EMBL/GenBank/DDBJ whole genome shotgun (WGS) entry which is preliminary data.</text>
</comment>
<accession>A0A5M9K8R8</accession>
<evidence type="ECO:0000313" key="2">
    <source>
        <dbReference type="Proteomes" id="UP000322873"/>
    </source>
</evidence>
<sequence>MDDLENLPESIKRLHLALSPYIKQRQDTLHVRRVLAAHLNSNVNSGESILTPTNLSLTDPTSEVTQGLGFPGVQHEYLRSLQANLKAQEDFAAISTQHDEIESHSKIRARTHDQATSKEVSLRTFLDLEKQRKKQERFRVIQDLINQLAQKPAAEQDFLDPKSLELLRDVGSLPPVPPIVLAPAEHHQDSERIDLKITCRSIGEVRAGTTTSKDQPEQGNRQLALGTTRNELINWIEMELGKAGDSSAAPEGQDPSIPEYKGKEYIDSQLASIKQIYAQYLETRKRLIVAASEDLATPLPIAVGATDSSAVVVDQPPNDTANITDVSTYSYLEDLVLISNEQRSTVLQRSYLTSSLTRQHKETGKDLDKLVDESHLLPAYPMPTVTSQRKRLGEPISFEEDISNSDKPSLSSRAKAWVFAAESSSISTKEAVLERLEDGESALAEAYQTLNDLQVLLGCLPEGQGVDGDVVGGRQKLGISNIGGVWSTLDGNLGFIRTEDSILD</sequence>
<gene>
    <name evidence="1" type="ORF">EYC84_006939</name>
</gene>
<protein>
    <submittedName>
        <fullName evidence="1">Uncharacterized protein</fullName>
    </submittedName>
</protein>
<dbReference type="AlphaFoldDB" id="A0A5M9K8R8"/>
<evidence type="ECO:0000313" key="1">
    <source>
        <dbReference type="EMBL" id="KAA8576899.1"/>
    </source>
</evidence>
<name>A0A5M9K8R8_MONFR</name>
<keyword evidence="2" id="KW-1185">Reference proteome</keyword>
<reference evidence="1 2" key="1">
    <citation type="submission" date="2019-06" db="EMBL/GenBank/DDBJ databases">
        <title>Genome Sequence of the Brown Rot Fungal Pathogen Monilinia fructicola.</title>
        <authorList>
            <person name="De Miccolis Angelini R.M."/>
            <person name="Landi L."/>
            <person name="Abate D."/>
            <person name="Pollastro S."/>
            <person name="Romanazzi G."/>
            <person name="Faretra F."/>
        </authorList>
    </citation>
    <scope>NUCLEOTIDE SEQUENCE [LARGE SCALE GENOMIC DNA]</scope>
    <source>
        <strain evidence="1 2">Mfrc123</strain>
    </source>
</reference>